<dbReference type="Gramene" id="Solyc01g104795.1.1">
    <property type="protein sequence ID" value="Solyc01g104795.1.1"/>
    <property type="gene ID" value="Solyc01g104795.1"/>
</dbReference>
<accession>A0A3Q7EQV1</accession>
<evidence type="ECO:0000313" key="4">
    <source>
        <dbReference type="Proteomes" id="UP000004994"/>
    </source>
</evidence>
<organism evidence="3">
    <name type="scientific">Solanum lycopersicum</name>
    <name type="common">Tomato</name>
    <name type="synonym">Lycopersicon esculentum</name>
    <dbReference type="NCBI Taxonomy" id="4081"/>
    <lineage>
        <taxon>Eukaryota</taxon>
        <taxon>Viridiplantae</taxon>
        <taxon>Streptophyta</taxon>
        <taxon>Embryophyta</taxon>
        <taxon>Tracheophyta</taxon>
        <taxon>Spermatophyta</taxon>
        <taxon>Magnoliopsida</taxon>
        <taxon>eudicotyledons</taxon>
        <taxon>Gunneridae</taxon>
        <taxon>Pentapetalae</taxon>
        <taxon>asterids</taxon>
        <taxon>lamiids</taxon>
        <taxon>Solanales</taxon>
        <taxon>Solanaceae</taxon>
        <taxon>Solanoideae</taxon>
        <taxon>Solaneae</taxon>
        <taxon>Solanum</taxon>
        <taxon>Solanum subgen. Lycopersicon</taxon>
    </lineage>
</organism>
<dbReference type="EnsemblPlants" id="Solyc01g104795.1.1">
    <property type="protein sequence ID" value="Solyc01g104795.1.1"/>
    <property type="gene ID" value="Solyc01g104795.1"/>
</dbReference>
<dbReference type="PROSITE" id="PS50835">
    <property type="entry name" value="IG_LIKE"/>
    <property type="match status" value="1"/>
</dbReference>
<keyword evidence="4" id="KW-1185">Reference proteome</keyword>
<keyword evidence="1" id="KW-1133">Transmembrane helix</keyword>
<dbReference type="AlphaFoldDB" id="A0A3Q7EQV1"/>
<sequence>MDSSFILINLYVLVLICRVLKLIFPNPLFSLTWKSASKDWDPAFFWKTNFDHSISFESRLLAHPESKLEDEPAFLC</sequence>
<reference evidence="3" key="2">
    <citation type="submission" date="2019-01" db="UniProtKB">
        <authorList>
            <consortium name="EnsemblPlants"/>
        </authorList>
    </citation>
    <scope>IDENTIFICATION</scope>
    <source>
        <strain evidence="3">cv. Heinz 1706</strain>
    </source>
</reference>
<keyword evidence="1" id="KW-0812">Transmembrane</keyword>
<evidence type="ECO:0000256" key="1">
    <source>
        <dbReference type="SAM" id="Phobius"/>
    </source>
</evidence>
<dbReference type="InParanoid" id="A0A3Q7EQV1"/>
<evidence type="ECO:0000259" key="2">
    <source>
        <dbReference type="PROSITE" id="PS50835"/>
    </source>
</evidence>
<proteinExistence type="predicted"/>
<feature type="domain" description="Ig-like" evidence="2">
    <location>
        <begin position="1"/>
        <end position="76"/>
    </location>
</feature>
<feature type="transmembrane region" description="Helical" evidence="1">
    <location>
        <begin position="6"/>
        <end position="24"/>
    </location>
</feature>
<name>A0A3Q7EQV1_SOLLC</name>
<reference evidence="3" key="1">
    <citation type="journal article" date="2012" name="Nature">
        <title>The tomato genome sequence provides insights into fleshy fruit evolution.</title>
        <authorList>
            <consortium name="Tomato Genome Consortium"/>
        </authorList>
    </citation>
    <scope>NUCLEOTIDE SEQUENCE [LARGE SCALE GENOMIC DNA]</scope>
    <source>
        <strain evidence="3">cv. Heinz 1706</strain>
    </source>
</reference>
<dbReference type="Proteomes" id="UP000004994">
    <property type="component" value="Chromosome 1"/>
</dbReference>
<evidence type="ECO:0000313" key="3">
    <source>
        <dbReference type="EnsemblPlants" id="Solyc01g104795.1.1"/>
    </source>
</evidence>
<protein>
    <recommendedName>
        <fullName evidence="2">Ig-like domain-containing protein</fullName>
    </recommendedName>
</protein>
<dbReference type="InterPro" id="IPR007110">
    <property type="entry name" value="Ig-like_dom"/>
</dbReference>
<keyword evidence="1" id="KW-0472">Membrane</keyword>